<keyword evidence="4" id="KW-1185">Reference proteome</keyword>
<evidence type="ECO:0000259" key="1">
    <source>
        <dbReference type="Pfam" id="PF02470"/>
    </source>
</evidence>
<protein>
    <submittedName>
        <fullName evidence="3">Mce related protein</fullName>
    </submittedName>
</protein>
<dbReference type="EMBL" id="MTBP01000003">
    <property type="protein sequence ID" value="POM23422.1"/>
    <property type="molecule type" value="Genomic_DNA"/>
</dbReference>
<dbReference type="Pfam" id="PF02470">
    <property type="entry name" value="MlaD"/>
    <property type="match status" value="1"/>
</dbReference>
<sequence>MHASRTPGIIGVVALALTAALLAWSAWPSVEGRRYTAVFDRAGAGLDAGRSEVKVRGIAVGKVEQVALRPDGSVLVRLRSTVSIPASTRATVEPVSFFGPKDVALDLGSGPALPEGGRITAAAPVTDATDLAGPAYALTRAIDPDEVTSILHTFGVGLRGEESALRRTLVNGATVVDATHRRSADLRAIVNDLAGIGGVLADRGDALVGAVDDLNGLAPVVYDRPDRVAKLLDEASRFASTTGAVLDRQGAHLGKIIDGAAPAVGVLAAQSPRIGQLIDVLEGFFHGLASLMNTPGPQGTLLGQGLNTLSLDFCKIFVDVC</sequence>
<dbReference type="Proteomes" id="UP000242367">
    <property type="component" value="Unassembled WGS sequence"/>
</dbReference>
<dbReference type="Pfam" id="PF11887">
    <property type="entry name" value="Mce4_CUP1"/>
    <property type="match status" value="1"/>
</dbReference>
<gene>
    <name evidence="3" type="ORF">BTM25_45750</name>
</gene>
<feature type="domain" description="Mammalian cell entry C-terminal" evidence="2">
    <location>
        <begin position="111"/>
        <end position="283"/>
    </location>
</feature>
<proteinExistence type="predicted"/>
<dbReference type="PANTHER" id="PTHR33371">
    <property type="entry name" value="INTERMEMBRANE PHOSPHOLIPID TRANSPORT SYSTEM BINDING PROTEIN MLAD-RELATED"/>
    <property type="match status" value="1"/>
</dbReference>
<evidence type="ECO:0000313" key="3">
    <source>
        <dbReference type="EMBL" id="POM23422.1"/>
    </source>
</evidence>
<accession>A0A2P4UEI9</accession>
<dbReference type="NCBIfam" id="TIGR00996">
    <property type="entry name" value="Mtu_fam_mce"/>
    <property type="match status" value="1"/>
</dbReference>
<evidence type="ECO:0000259" key="2">
    <source>
        <dbReference type="Pfam" id="PF11887"/>
    </source>
</evidence>
<evidence type="ECO:0000313" key="4">
    <source>
        <dbReference type="Proteomes" id="UP000242367"/>
    </source>
</evidence>
<name>A0A2P4UEI9_9ACTN</name>
<dbReference type="InterPro" id="IPR005693">
    <property type="entry name" value="Mce"/>
</dbReference>
<dbReference type="InterPro" id="IPR052336">
    <property type="entry name" value="MlaD_Phospholipid_Transporter"/>
</dbReference>
<feature type="domain" description="Mce/MlaD" evidence="1">
    <location>
        <begin position="32"/>
        <end position="106"/>
    </location>
</feature>
<dbReference type="InterPro" id="IPR024516">
    <property type="entry name" value="Mce_C"/>
</dbReference>
<comment type="caution">
    <text evidence="3">The sequence shown here is derived from an EMBL/GenBank/DDBJ whole genome shotgun (WGS) entry which is preliminary data.</text>
</comment>
<dbReference type="PANTHER" id="PTHR33371:SF4">
    <property type="entry name" value="INTERMEMBRANE PHOSPHOLIPID TRANSPORT SYSTEM BINDING PROTEIN MLAD"/>
    <property type="match status" value="1"/>
</dbReference>
<dbReference type="InterPro" id="IPR003399">
    <property type="entry name" value="Mce/MlaD"/>
</dbReference>
<reference evidence="3 4" key="1">
    <citation type="journal article" date="2017" name="Chemistry">
        <title>Isolation, Biosynthesis and Chemical Modifications of Rubterolones A-F: Rare Tropolone Alkaloids from Actinomadura sp. 5-2.</title>
        <authorList>
            <person name="Guo H."/>
            <person name="Benndorf R."/>
            <person name="Leichnitz D."/>
            <person name="Klassen J.L."/>
            <person name="Vollmers J."/>
            <person name="Gorls H."/>
            <person name="Steinacker M."/>
            <person name="Weigel C."/>
            <person name="Dahse H.M."/>
            <person name="Kaster A.K."/>
            <person name="de Beer Z.W."/>
            <person name="Poulsen M."/>
            <person name="Beemelmanns C."/>
        </authorList>
    </citation>
    <scope>NUCLEOTIDE SEQUENCE [LARGE SCALE GENOMIC DNA]</scope>
    <source>
        <strain evidence="3 4">5-2</strain>
    </source>
</reference>
<organism evidence="3 4">
    <name type="scientific">Actinomadura rubteroloni</name>
    <dbReference type="NCBI Taxonomy" id="1926885"/>
    <lineage>
        <taxon>Bacteria</taxon>
        <taxon>Bacillati</taxon>
        <taxon>Actinomycetota</taxon>
        <taxon>Actinomycetes</taxon>
        <taxon>Streptosporangiales</taxon>
        <taxon>Thermomonosporaceae</taxon>
        <taxon>Actinomadura</taxon>
    </lineage>
</organism>
<dbReference type="AlphaFoldDB" id="A0A2P4UEI9"/>